<dbReference type="Proteomes" id="UP001207528">
    <property type="component" value="Unassembled WGS sequence"/>
</dbReference>
<organism evidence="3 5">
    <name type="scientific">Mycolicibacterium novocastrense</name>
    <name type="common">Mycobacterium novocastrense</name>
    <dbReference type="NCBI Taxonomy" id="59813"/>
    <lineage>
        <taxon>Bacteria</taxon>
        <taxon>Bacillati</taxon>
        <taxon>Actinomycetota</taxon>
        <taxon>Actinomycetes</taxon>
        <taxon>Mycobacteriales</taxon>
        <taxon>Mycobacteriaceae</taxon>
        <taxon>Mycolicibacterium</taxon>
    </lineage>
</organism>
<evidence type="ECO:0000259" key="1">
    <source>
        <dbReference type="Pfam" id="PF00561"/>
    </source>
</evidence>
<dbReference type="GO" id="GO:0046464">
    <property type="term" value="P:acylglycerol catabolic process"/>
    <property type="evidence" value="ECO:0007669"/>
    <property type="project" value="TreeGrafter"/>
</dbReference>
<keyword evidence="3" id="KW-0378">Hydrolase</keyword>
<reference evidence="2 4" key="1">
    <citation type="journal article" date="2016" name="Genome Announc.">
        <title>Draft Genome Sequences of Five Rapidly Growing Mycobacterium Species, M. thermoresistibile, M. fortuitum subsp. acetamidolyticum, M. canariasense, M. brisbanense, and M. novocastrense.</title>
        <authorList>
            <person name="Katahira K."/>
            <person name="Ogura Y."/>
            <person name="Gotoh Y."/>
            <person name="Hayashi T."/>
        </authorList>
    </citation>
    <scope>NUCLEOTIDE SEQUENCE [LARGE SCALE GENOMIC DNA]</scope>
    <source>
        <strain evidence="2 4">JCM18114</strain>
    </source>
</reference>
<dbReference type="AlphaFoldDB" id="A0AAW5SIM4"/>
<dbReference type="GO" id="GO:0047372">
    <property type="term" value="F:monoacylglycerol lipase activity"/>
    <property type="evidence" value="ECO:0007669"/>
    <property type="project" value="TreeGrafter"/>
</dbReference>
<dbReference type="RefSeq" id="WP_067387508.1">
    <property type="nucleotide sequence ID" value="NZ_BCTA01000013.1"/>
</dbReference>
<gene>
    <name evidence="3" type="ORF">H7I77_09900</name>
    <name evidence="2" type="ORF">RMCN_0829</name>
</gene>
<dbReference type="SUPFAM" id="SSF53474">
    <property type="entry name" value="alpha/beta-Hydrolases"/>
    <property type="match status" value="1"/>
</dbReference>
<reference evidence="3" key="3">
    <citation type="journal article" date="2022" name="BMC Genomics">
        <title>Comparative genome analysis of mycobacteria focusing on tRNA and non-coding RNA.</title>
        <authorList>
            <person name="Behra P.R.K."/>
            <person name="Pettersson B.M.F."/>
            <person name="Ramesh M."/>
            <person name="Das S."/>
            <person name="Dasgupta S."/>
            <person name="Kirsebom L.A."/>
        </authorList>
    </citation>
    <scope>NUCLEOTIDE SEQUENCE</scope>
    <source>
        <strain evidence="3">DSM 44203</strain>
    </source>
</reference>
<feature type="domain" description="AB hydrolase-1" evidence="1">
    <location>
        <begin position="57"/>
        <end position="300"/>
    </location>
</feature>
<reference evidence="3" key="2">
    <citation type="submission" date="2020-07" db="EMBL/GenBank/DDBJ databases">
        <authorList>
            <person name="Pettersson B.M.F."/>
            <person name="Behra P.R.K."/>
            <person name="Ramesh M."/>
            <person name="Das S."/>
            <person name="Dasgupta S."/>
            <person name="Kirsebom L.A."/>
        </authorList>
    </citation>
    <scope>NUCLEOTIDE SEQUENCE</scope>
    <source>
        <strain evidence="3">DSM 44203</strain>
    </source>
</reference>
<dbReference type="InterPro" id="IPR050266">
    <property type="entry name" value="AB_hydrolase_sf"/>
</dbReference>
<sequence>MIHCADPTATQLRPVAPASRLRPIRGLGNESTVTTVTTTDGVQLAVRDYGPRDAEHTVVLLHGFCLSADSWSGQIAYLLRRYGQRIRIVAYDHRGHGQSSQAPIGTYGVATLAADLAEVLTSLNVTGRLTLVGHSMGGFTALAYYARPAADRPVEPQGLVLVATAAGRLGERGLGRLLAIPATAALVGLINHTPAQALKALSGPLCAGLGRWRGAAGAPRATLAALAAAALATTPVPTIIGFLPALANYDTYPVLADIRAHTVVISGGADLLTPPAHARELAAAIPGATHIHLHDAGHMLPQEAPHITHEAIRRAMFPTAAVHLVDASTSRHLGRTSHAR</sequence>
<dbReference type="Gene3D" id="3.40.50.1820">
    <property type="entry name" value="alpha/beta hydrolase"/>
    <property type="match status" value="1"/>
</dbReference>
<dbReference type="PANTHER" id="PTHR43798:SF5">
    <property type="entry name" value="MONOACYLGLYCEROL LIPASE ABHD6"/>
    <property type="match status" value="1"/>
</dbReference>
<dbReference type="EMBL" id="JACKTI010000029">
    <property type="protein sequence ID" value="MCV7023658.1"/>
    <property type="molecule type" value="Genomic_DNA"/>
</dbReference>
<evidence type="ECO:0000313" key="5">
    <source>
        <dbReference type="Proteomes" id="UP001207528"/>
    </source>
</evidence>
<proteinExistence type="predicted"/>
<dbReference type="InterPro" id="IPR029058">
    <property type="entry name" value="AB_hydrolase_fold"/>
</dbReference>
<keyword evidence="4" id="KW-1185">Reference proteome</keyword>
<protein>
    <submittedName>
        <fullName evidence="3">Alpha/beta hydrolase</fullName>
    </submittedName>
</protein>
<dbReference type="PRINTS" id="PR00111">
    <property type="entry name" value="ABHYDROLASE"/>
</dbReference>
<evidence type="ECO:0000313" key="3">
    <source>
        <dbReference type="EMBL" id="MCV7023658.1"/>
    </source>
</evidence>
<dbReference type="Pfam" id="PF00561">
    <property type="entry name" value="Abhydrolase_1"/>
    <property type="match status" value="1"/>
</dbReference>
<dbReference type="Proteomes" id="UP000069773">
    <property type="component" value="Unassembled WGS sequence"/>
</dbReference>
<name>A0AAW5SIM4_MYCNV</name>
<dbReference type="EMBL" id="BCTA01000013">
    <property type="protein sequence ID" value="GAT07696.1"/>
    <property type="molecule type" value="Genomic_DNA"/>
</dbReference>
<evidence type="ECO:0000313" key="2">
    <source>
        <dbReference type="EMBL" id="GAT07696.1"/>
    </source>
</evidence>
<dbReference type="PANTHER" id="PTHR43798">
    <property type="entry name" value="MONOACYLGLYCEROL LIPASE"/>
    <property type="match status" value="1"/>
</dbReference>
<evidence type="ECO:0000313" key="4">
    <source>
        <dbReference type="Proteomes" id="UP000069773"/>
    </source>
</evidence>
<accession>A0AAW5SIM4</accession>
<dbReference type="InterPro" id="IPR000073">
    <property type="entry name" value="AB_hydrolase_1"/>
</dbReference>
<comment type="caution">
    <text evidence="3">The sequence shown here is derived from an EMBL/GenBank/DDBJ whole genome shotgun (WGS) entry which is preliminary data.</text>
</comment>
<dbReference type="GO" id="GO:0016020">
    <property type="term" value="C:membrane"/>
    <property type="evidence" value="ECO:0007669"/>
    <property type="project" value="TreeGrafter"/>
</dbReference>